<dbReference type="RefSeq" id="WP_159397631.1">
    <property type="nucleotide sequence ID" value="NZ_CP012673.1"/>
</dbReference>
<reference evidence="1 2" key="1">
    <citation type="submission" date="2015-09" db="EMBL/GenBank/DDBJ databases">
        <title>Sorangium comparison.</title>
        <authorList>
            <person name="Zaburannyi N."/>
            <person name="Bunk B."/>
            <person name="Overmann J."/>
            <person name="Mueller R."/>
        </authorList>
    </citation>
    <scope>NUCLEOTIDE SEQUENCE [LARGE SCALE GENOMIC DNA]</scope>
    <source>
        <strain evidence="1 2">So ce26</strain>
    </source>
</reference>
<protein>
    <submittedName>
        <fullName evidence="1">Uncharacterized protein</fullName>
    </submittedName>
</protein>
<evidence type="ECO:0000313" key="2">
    <source>
        <dbReference type="Proteomes" id="UP000238348"/>
    </source>
</evidence>
<name>A0A2L0F215_SORCE</name>
<evidence type="ECO:0000313" key="1">
    <source>
        <dbReference type="EMBL" id="AUX45622.1"/>
    </source>
</evidence>
<dbReference type="OrthoDB" id="5503287at2"/>
<proteinExistence type="predicted"/>
<gene>
    <name evidence="1" type="ORF">SOCE26_071170</name>
</gene>
<dbReference type="EMBL" id="CP012673">
    <property type="protein sequence ID" value="AUX45622.1"/>
    <property type="molecule type" value="Genomic_DNA"/>
</dbReference>
<organism evidence="1 2">
    <name type="scientific">Sorangium cellulosum</name>
    <name type="common">Polyangium cellulosum</name>
    <dbReference type="NCBI Taxonomy" id="56"/>
    <lineage>
        <taxon>Bacteria</taxon>
        <taxon>Pseudomonadati</taxon>
        <taxon>Myxococcota</taxon>
        <taxon>Polyangia</taxon>
        <taxon>Polyangiales</taxon>
        <taxon>Polyangiaceae</taxon>
        <taxon>Sorangium</taxon>
    </lineage>
</organism>
<accession>A0A2L0F215</accession>
<dbReference type="AlphaFoldDB" id="A0A2L0F215"/>
<dbReference type="Proteomes" id="UP000238348">
    <property type="component" value="Chromosome"/>
</dbReference>
<dbReference type="PROSITE" id="PS51257">
    <property type="entry name" value="PROKAR_LIPOPROTEIN"/>
    <property type="match status" value="1"/>
</dbReference>
<sequence length="392" mass="39241">MRWYGWSQQGTKNLVAAALCAAAALVQGCGDDGDGGAGTSANGGGGGGGGPSAGCVDARSHEALFSLADPGWCAVAVYRTDEELGYASLTWGRHGGPMLVRNDAQGAVEIVRLTPPDGADGELAAARSTIDVDIPEGAFLGGQALDLPFFGWTAISWTSAFPDTLGELLLLDERAAAAARYEVNGLFAAAAVEGRFLHTGLSPLGDPAAGPNGLYAADTCGAAGQDARLLPEGDSSCAAPAAVAAWGDNSGPVAADLRGNVFAVLPSSDGAQQARGFAAGAVARGAGPAEGDVLFTLPGVGTGLAAIAPEGNAPGLLVFQPASIDPYEALAPVAVPYSADGSRVQTDGEPRTFIELATPGTSVSLLTDEKNHLWIGGPLPDGGFLFAVAARR</sequence>